<feature type="region of interest" description="Disordered" evidence="1">
    <location>
        <begin position="382"/>
        <end position="448"/>
    </location>
</feature>
<protein>
    <submittedName>
        <fullName evidence="2">Uncharacterized protein</fullName>
    </submittedName>
</protein>
<gene>
    <name evidence="2" type="ORF">BT67DRAFT_491270</name>
</gene>
<reference evidence="2" key="2">
    <citation type="submission" date="2023-05" db="EMBL/GenBank/DDBJ databases">
        <authorList>
            <consortium name="Lawrence Berkeley National Laboratory"/>
            <person name="Steindorff A."/>
            <person name="Hensen N."/>
            <person name="Bonometti L."/>
            <person name="Westerberg I."/>
            <person name="Brannstrom I.O."/>
            <person name="Guillou S."/>
            <person name="Cros-Aarteil S."/>
            <person name="Calhoun S."/>
            <person name="Haridas S."/>
            <person name="Kuo A."/>
            <person name="Mondo S."/>
            <person name="Pangilinan J."/>
            <person name="Riley R."/>
            <person name="Labutti K."/>
            <person name="Andreopoulos B."/>
            <person name="Lipzen A."/>
            <person name="Chen C."/>
            <person name="Yanf M."/>
            <person name="Daum C."/>
            <person name="Ng V."/>
            <person name="Clum A."/>
            <person name="Ohm R."/>
            <person name="Martin F."/>
            <person name="Silar P."/>
            <person name="Natvig D."/>
            <person name="Lalanne C."/>
            <person name="Gautier V."/>
            <person name="Ament-Velasquez S.L."/>
            <person name="Kruys A."/>
            <person name="Hutchinson M.I."/>
            <person name="Powell A.J."/>
            <person name="Barry K."/>
            <person name="Miller A.N."/>
            <person name="Grigoriev I.V."/>
            <person name="Debuchy R."/>
            <person name="Gladieux P."/>
            <person name="Thoren M.H."/>
            <person name="Johannesson H."/>
        </authorList>
    </citation>
    <scope>NUCLEOTIDE SEQUENCE</scope>
    <source>
        <strain evidence="2">CBS 123565</strain>
    </source>
</reference>
<comment type="caution">
    <text evidence="2">The sequence shown here is derived from an EMBL/GenBank/DDBJ whole genome shotgun (WGS) entry which is preliminary data.</text>
</comment>
<reference evidence="2" key="1">
    <citation type="journal article" date="2023" name="Mol. Phylogenet. Evol.">
        <title>Genome-scale phylogeny and comparative genomics of the fungal order Sordariales.</title>
        <authorList>
            <person name="Hensen N."/>
            <person name="Bonometti L."/>
            <person name="Westerberg I."/>
            <person name="Brannstrom I.O."/>
            <person name="Guillou S."/>
            <person name="Cros-Aarteil S."/>
            <person name="Calhoun S."/>
            <person name="Haridas S."/>
            <person name="Kuo A."/>
            <person name="Mondo S."/>
            <person name="Pangilinan J."/>
            <person name="Riley R."/>
            <person name="LaButti K."/>
            <person name="Andreopoulos B."/>
            <person name="Lipzen A."/>
            <person name="Chen C."/>
            <person name="Yan M."/>
            <person name="Daum C."/>
            <person name="Ng V."/>
            <person name="Clum A."/>
            <person name="Steindorff A."/>
            <person name="Ohm R.A."/>
            <person name="Martin F."/>
            <person name="Silar P."/>
            <person name="Natvig D.O."/>
            <person name="Lalanne C."/>
            <person name="Gautier V."/>
            <person name="Ament-Velasquez S.L."/>
            <person name="Kruys A."/>
            <person name="Hutchinson M.I."/>
            <person name="Powell A.J."/>
            <person name="Barry K."/>
            <person name="Miller A.N."/>
            <person name="Grigoriev I.V."/>
            <person name="Debuchy R."/>
            <person name="Gladieux P."/>
            <person name="Hiltunen Thoren M."/>
            <person name="Johannesson H."/>
        </authorList>
    </citation>
    <scope>NUCLEOTIDE SEQUENCE</scope>
    <source>
        <strain evidence="2">CBS 123565</strain>
    </source>
</reference>
<evidence type="ECO:0000313" key="3">
    <source>
        <dbReference type="Proteomes" id="UP001304895"/>
    </source>
</evidence>
<proteinExistence type="predicted"/>
<dbReference type="EMBL" id="MU853404">
    <property type="protein sequence ID" value="KAK4136102.1"/>
    <property type="molecule type" value="Genomic_DNA"/>
</dbReference>
<evidence type="ECO:0000256" key="1">
    <source>
        <dbReference type="SAM" id="MobiDB-lite"/>
    </source>
</evidence>
<accession>A0AAN6ZF59</accession>
<organism evidence="2 3">
    <name type="scientific">Trichocladium antarcticum</name>
    <dbReference type="NCBI Taxonomy" id="1450529"/>
    <lineage>
        <taxon>Eukaryota</taxon>
        <taxon>Fungi</taxon>
        <taxon>Dikarya</taxon>
        <taxon>Ascomycota</taxon>
        <taxon>Pezizomycotina</taxon>
        <taxon>Sordariomycetes</taxon>
        <taxon>Sordariomycetidae</taxon>
        <taxon>Sordariales</taxon>
        <taxon>Chaetomiaceae</taxon>
        <taxon>Trichocladium</taxon>
    </lineage>
</organism>
<dbReference type="AlphaFoldDB" id="A0AAN6ZF59"/>
<dbReference type="Proteomes" id="UP001304895">
    <property type="component" value="Unassembled WGS sequence"/>
</dbReference>
<name>A0AAN6ZF59_9PEZI</name>
<sequence length="491" mass="54938">MPSGPVLWHQVNRSVLPPTPSPPPSSLESPCAGIVMNNENGPPRRPVTKSAATLTAEILKCKVPTYYDTKKAWSVLGYHRTPKPLLQDFVPQVNALWTHQAQLRTLKGRRARAYMLDALRTLGFRNGTWNVNVRDLDLDEGDQDGSWASIAGPGMGGRGIWVSDARLYVGAAAPRAAPRERGSRDRVEIAMWRDLHRYQGFRVQGPAPERLEFHLRAFPVPKGADSLWHSVSYWIYKRRMNTEGGPCIMQHWQVKARIWTYFMQVLKSSRNHGDHIRWADYNILQHRSKSVDPDFGTLSMARSLYASQSQGKPAYPHHYLLYVIADYFGVQIIVFRGGPRGKQEHQSSAPYTYSVYGAPLRPDQPLAQILLITNESRTHYDPVDYDYTPLHRTPNHSPPPQPPNPAHPGPIPPRPGDGDLPLPWWPGPARRAQNPAGDPYPAGPYPPASVVTHHPGGAAPCDQARYNHLMQQTPCAAACCGCGMRRRAWSG</sequence>
<feature type="compositionally biased region" description="Pro residues" evidence="1">
    <location>
        <begin position="396"/>
        <end position="415"/>
    </location>
</feature>
<evidence type="ECO:0000313" key="2">
    <source>
        <dbReference type="EMBL" id="KAK4136102.1"/>
    </source>
</evidence>
<keyword evidence="3" id="KW-1185">Reference proteome</keyword>